<feature type="compositionally biased region" description="Basic and acidic residues" evidence="1">
    <location>
        <begin position="217"/>
        <end position="229"/>
    </location>
</feature>
<evidence type="ECO:0000256" key="2">
    <source>
        <dbReference type="SAM" id="Phobius"/>
    </source>
</evidence>
<feature type="transmembrane region" description="Helical" evidence="2">
    <location>
        <begin position="71"/>
        <end position="91"/>
    </location>
</feature>
<reference evidence="3 4" key="1">
    <citation type="journal article" date="2015" name="Stand. Genomic Sci.">
        <title>Complete genome sequence and description of Salinispira pacifica gen. nov., sp. nov., a novel spirochaete isolated form a hypersaline microbial mat.</title>
        <authorList>
            <person name="Ben Hania W."/>
            <person name="Joseph M."/>
            <person name="Schumann P."/>
            <person name="Bunk B."/>
            <person name="Fiebig A."/>
            <person name="Sproer C."/>
            <person name="Klenk H.P."/>
            <person name="Fardeau M.L."/>
            <person name="Spring S."/>
        </authorList>
    </citation>
    <scope>NUCLEOTIDE SEQUENCE [LARGE SCALE GENOMIC DNA]</scope>
    <source>
        <strain evidence="3 4">L21-RPul-D2</strain>
    </source>
</reference>
<dbReference type="HOGENOM" id="CLU_598381_0_0_12"/>
<keyword evidence="2" id="KW-1133">Transmembrane helix</keyword>
<keyword evidence="2" id="KW-0472">Membrane</keyword>
<dbReference type="EMBL" id="CP006939">
    <property type="protein sequence ID" value="AHC15991.1"/>
    <property type="molecule type" value="Genomic_DNA"/>
</dbReference>
<dbReference type="STRING" id="1307761.L21SP2_2639"/>
<evidence type="ECO:0000313" key="4">
    <source>
        <dbReference type="Proteomes" id="UP000018680"/>
    </source>
</evidence>
<dbReference type="OrthoDB" id="378742at2"/>
<keyword evidence="2" id="KW-0812">Transmembrane</keyword>
<sequence>MKGSSPATIHSHSGRFPGSFSGSESGFFTRLTSMFRAIAEGFPFRIFGIISFAGGIVLTSRGMLMSDPPGLATGILALLFSMAFTIVLYALPGTETEQALTWFSTPPLSAGTESRSHHLETAVWPLPPLFRIHVQLSGYLEAGDVVLYRFRREYRLDGPERCPVPVTPPMPGLLHLEAKFFICDIFGLSKRRLPAVRDRSIPVLPSHAATGQMHVRHSSESSDDNTRVKPADEEKIFIRDYQTGDLARDINWKASSRIDSLLTRIPPESESPSPRLRLGVLAGRGGENPDFITLAELARLKSVVRGYMEQALREDDGLSFTLVLGMQQIEINSSDDLEPCFERLAAWLPSVHDDPEKALLGNAVQAGGGFESYSALFTHASAFSRGGISEKIMAHPLLEGARIFSVCPAEPDQEDAPLYRWFPGSGFSPLPRELGNPAPCPGPAQSGQRYAVRTEVL</sequence>
<gene>
    <name evidence="3" type="ORF">L21SP2_2639</name>
</gene>
<protein>
    <submittedName>
        <fullName evidence="3">Uncharacterized protein</fullName>
    </submittedName>
</protein>
<feature type="region of interest" description="Disordered" evidence="1">
    <location>
        <begin position="209"/>
        <end position="229"/>
    </location>
</feature>
<name>V5WLB7_9SPIO</name>
<keyword evidence="4" id="KW-1185">Reference proteome</keyword>
<feature type="transmembrane region" description="Helical" evidence="2">
    <location>
        <begin position="42"/>
        <end position="59"/>
    </location>
</feature>
<evidence type="ECO:0000256" key="1">
    <source>
        <dbReference type="SAM" id="MobiDB-lite"/>
    </source>
</evidence>
<dbReference type="KEGG" id="slr:L21SP2_2639"/>
<organism evidence="3 4">
    <name type="scientific">Salinispira pacifica</name>
    <dbReference type="NCBI Taxonomy" id="1307761"/>
    <lineage>
        <taxon>Bacteria</taxon>
        <taxon>Pseudomonadati</taxon>
        <taxon>Spirochaetota</taxon>
        <taxon>Spirochaetia</taxon>
        <taxon>Spirochaetales</taxon>
        <taxon>Spirochaetaceae</taxon>
        <taxon>Salinispira</taxon>
    </lineage>
</organism>
<dbReference type="AlphaFoldDB" id="V5WLB7"/>
<accession>V5WLB7</accession>
<dbReference type="RefSeq" id="WP_024268892.1">
    <property type="nucleotide sequence ID" value="NC_023035.1"/>
</dbReference>
<proteinExistence type="predicted"/>
<evidence type="ECO:0000313" key="3">
    <source>
        <dbReference type="EMBL" id="AHC15991.1"/>
    </source>
</evidence>
<dbReference type="Proteomes" id="UP000018680">
    <property type="component" value="Chromosome"/>
</dbReference>